<accession>A0ABX1HI74</accession>
<reference evidence="1 2" key="1">
    <citation type="submission" date="2020-03" db="EMBL/GenBank/DDBJ databases">
        <title>Genomic Encyclopedia of Type Strains, Phase IV (KMG-V): Genome sequencing to study the core and pangenomes of soil and plant-associated prokaryotes.</title>
        <authorList>
            <person name="Whitman W."/>
        </authorList>
    </citation>
    <scope>NUCLEOTIDE SEQUENCE [LARGE SCALE GENOMIC DNA]</scope>
    <source>
        <strain evidence="1 2">1B</strain>
    </source>
</reference>
<organism evidence="1 2">
    <name type="scientific">Hymenobacter artigasi</name>
    <dbReference type="NCBI Taxonomy" id="2719616"/>
    <lineage>
        <taxon>Bacteria</taxon>
        <taxon>Pseudomonadati</taxon>
        <taxon>Bacteroidota</taxon>
        <taxon>Cytophagia</taxon>
        <taxon>Cytophagales</taxon>
        <taxon>Hymenobacteraceae</taxon>
        <taxon>Hymenobacter</taxon>
    </lineage>
</organism>
<comment type="caution">
    <text evidence="1">The sequence shown here is derived from an EMBL/GenBank/DDBJ whole genome shotgun (WGS) entry which is preliminary data.</text>
</comment>
<dbReference type="RefSeq" id="WP_168672491.1">
    <property type="nucleotide sequence ID" value="NZ_JAAVTK010000003.1"/>
</dbReference>
<protein>
    <submittedName>
        <fullName evidence="1">Uncharacterized protein</fullName>
    </submittedName>
</protein>
<dbReference type="EMBL" id="JAAVTK010000003">
    <property type="protein sequence ID" value="NKI88847.1"/>
    <property type="molecule type" value="Genomic_DNA"/>
</dbReference>
<name>A0ABX1HI74_9BACT</name>
<gene>
    <name evidence="1" type="ORF">HBN54_001440</name>
</gene>
<proteinExistence type="predicted"/>
<sequence length="107" mass="12483">MTREKEVIYRRLLYIGLVDIRNFSYRATQEPTNPWLPPLNRDEIMAYIAGLSDLLHDLAMHSAKNFEGWNDWHDEYFALGYEGFCEAFAAEKYPSLIHDVAKLLKSA</sequence>
<evidence type="ECO:0000313" key="2">
    <source>
        <dbReference type="Proteomes" id="UP000717634"/>
    </source>
</evidence>
<dbReference type="Proteomes" id="UP000717634">
    <property type="component" value="Unassembled WGS sequence"/>
</dbReference>
<keyword evidence="2" id="KW-1185">Reference proteome</keyword>
<evidence type="ECO:0000313" key="1">
    <source>
        <dbReference type="EMBL" id="NKI88847.1"/>
    </source>
</evidence>